<keyword evidence="2" id="KW-1185">Reference proteome</keyword>
<dbReference type="KEGG" id="mlac:CP520_01890"/>
<evidence type="ECO:0000313" key="2">
    <source>
        <dbReference type="Proteomes" id="UP000232227"/>
    </source>
</evidence>
<evidence type="ECO:0000313" key="1">
    <source>
        <dbReference type="EMBL" id="ATG97498.1"/>
    </source>
</evidence>
<reference evidence="1 2" key="1">
    <citation type="submission" date="2017-09" db="EMBL/GenBank/DDBJ databases">
        <title>SPAdes assembly of the Mesoplasma lactucae genome.</title>
        <authorList>
            <person name="Knight T.F."/>
            <person name="Rubinstein R."/>
            <person name="Citino T."/>
        </authorList>
    </citation>
    <scope>NUCLEOTIDE SEQUENCE [LARGE SCALE GENOMIC DNA]</scope>
    <source>
        <strain evidence="1 2">831-C4</strain>
    </source>
</reference>
<dbReference type="Proteomes" id="UP000232227">
    <property type="component" value="Chromosome"/>
</dbReference>
<organism evidence="1 2">
    <name type="scientific">Mesoplasma lactucae ATCC 49193</name>
    <dbReference type="NCBI Taxonomy" id="81460"/>
    <lineage>
        <taxon>Bacteria</taxon>
        <taxon>Bacillati</taxon>
        <taxon>Mycoplasmatota</taxon>
        <taxon>Mollicutes</taxon>
        <taxon>Entomoplasmatales</taxon>
        <taxon>Entomoplasmataceae</taxon>
        <taxon>Mesoplasma</taxon>
    </lineage>
</organism>
<protein>
    <submittedName>
        <fullName evidence="1">Uncharacterized protein</fullName>
    </submittedName>
</protein>
<dbReference type="AlphaFoldDB" id="A0A291IRX7"/>
<accession>A0A291IRX7</accession>
<proteinExistence type="predicted"/>
<dbReference type="RefSeq" id="WP_096862786.1">
    <property type="nucleotide sequence ID" value="NZ_CP023668.1"/>
</dbReference>
<gene>
    <name evidence="1" type="ORF">CP520_01890</name>
</gene>
<dbReference type="OrthoDB" id="390989at2"/>
<sequence>MNNQQFDDFDFFQIGNEIENNKIPGMERELYIYPIKSIFKNIDANKELITYSPYTENLRIIDLDDVKKIKAELIENPQYSYNSKQSLSNMDGELAIVSKYDKFYTTTEDFEYNPNKLYLVSEFEIKTDIDIETFGQIIQTFTSKTFGEDNLNLSRELTIGTTLLSEWKPRDANNLIIKIGKELNKTMLSKIKIKTPKSFLISSLKAVNSEKGISSYISLEPQDVLFPLWINPINISNSKKIDVINYWMSDRIFALEEAKRISDSNHSSFEISKLLEFSDEEAVSKETISANNVEYIKIDFPEIFYDVKKGKQTGSWKGSSVTYGKDKYENRDNWPIVNDRDNRDELGSRERPNLYSLPYQLLYANTFYRFEWFEKNLSIQYVLDNSIKPSSLTELLKDVLNASYNYSMNFKGAGYTNEQTKELNKMALYKQEFEGKTISEYIDGLEKSWEQAHPNKIDSTQYSNYKKIRTMLSPYIFGTNSIGNNKQDDARFLLPYWFELTSKPVYDIDGNISDQTESGRGLWKYKNINVKLKSLYFNLENKTPNKMKNSKQLILTGNNDTFIWQNPKEVIEESKLPGLKNSDFKTSDINVTKYLLYTRTNIINYLGSGKSLIFNKEDFDSMLEENILTFESKIAFQSLNFLELSGLFLPGNYSLEFIDANGNTTLKINDLIFSRGEKEDVSAIKIIF</sequence>
<name>A0A291IRX7_9MOLU</name>
<dbReference type="EMBL" id="CP023668">
    <property type="protein sequence ID" value="ATG97498.1"/>
    <property type="molecule type" value="Genomic_DNA"/>
</dbReference>